<dbReference type="GO" id="GO:0007165">
    <property type="term" value="P:signal transduction"/>
    <property type="evidence" value="ECO:0007669"/>
    <property type="project" value="UniProtKB-KW"/>
</dbReference>
<evidence type="ECO:0000256" key="1">
    <source>
        <dbReference type="ARBA" id="ARBA00004236"/>
    </source>
</evidence>
<organism evidence="12 13">
    <name type="scientific">Pseudomonas putida</name>
    <name type="common">Arthrobacter siderocapsulatus</name>
    <dbReference type="NCBI Taxonomy" id="303"/>
    <lineage>
        <taxon>Bacteria</taxon>
        <taxon>Pseudomonadati</taxon>
        <taxon>Pseudomonadota</taxon>
        <taxon>Gammaproteobacteria</taxon>
        <taxon>Pseudomonadales</taxon>
        <taxon>Pseudomonadaceae</taxon>
        <taxon>Pseudomonas</taxon>
    </lineage>
</organism>
<protein>
    <submittedName>
        <fullName evidence="12">Chemotaxis protein</fullName>
    </submittedName>
</protein>
<dbReference type="CDD" id="cd11386">
    <property type="entry name" value="MCP_signal"/>
    <property type="match status" value="1"/>
</dbReference>
<evidence type="ECO:0000313" key="13">
    <source>
        <dbReference type="Proteomes" id="UP000237194"/>
    </source>
</evidence>
<comment type="caution">
    <text evidence="12">The sequence shown here is derived from an EMBL/GenBank/DDBJ whole genome shotgun (WGS) entry which is preliminary data.</text>
</comment>
<gene>
    <name evidence="12" type="ORF">BGP80_12020</name>
</gene>
<keyword evidence="2" id="KW-1003">Cell membrane</keyword>
<evidence type="ECO:0000256" key="2">
    <source>
        <dbReference type="ARBA" id="ARBA00022475"/>
    </source>
</evidence>
<dbReference type="SMART" id="SM00086">
    <property type="entry name" value="PAC"/>
    <property type="match status" value="2"/>
</dbReference>
<evidence type="ECO:0000259" key="10">
    <source>
        <dbReference type="PROSITE" id="PS50111"/>
    </source>
</evidence>
<keyword evidence="7 8" id="KW-0807">Transducer</keyword>
<dbReference type="CDD" id="cd00130">
    <property type="entry name" value="PAS"/>
    <property type="match status" value="2"/>
</dbReference>
<feature type="coiled-coil region" evidence="9">
    <location>
        <begin position="3"/>
        <end position="30"/>
    </location>
</feature>
<dbReference type="GO" id="GO:0005886">
    <property type="term" value="C:plasma membrane"/>
    <property type="evidence" value="ECO:0007669"/>
    <property type="project" value="UniProtKB-SubCell"/>
</dbReference>
<dbReference type="PANTHER" id="PTHR32089">
    <property type="entry name" value="METHYL-ACCEPTING CHEMOTAXIS PROTEIN MCPB"/>
    <property type="match status" value="1"/>
</dbReference>
<dbReference type="PANTHER" id="PTHR32089:SF112">
    <property type="entry name" value="LYSOZYME-LIKE PROTEIN-RELATED"/>
    <property type="match status" value="1"/>
</dbReference>
<reference evidence="12 13" key="2">
    <citation type="submission" date="2018-03" db="EMBL/GenBank/DDBJ databases">
        <title>Draft genome of Pseudomonas putida strain KT-27.</title>
        <authorList>
            <person name="Yoshizawa S."/>
            <person name="Khan N.H."/>
            <person name="Nishimura M."/>
            <person name="Chiura H.X."/>
            <person name="Ogura Y."/>
            <person name="Hayashi T."/>
            <person name="Kogure K."/>
        </authorList>
    </citation>
    <scope>NUCLEOTIDE SEQUENCE [LARGE SCALE GENOMIC DNA]</scope>
    <source>
        <strain evidence="12 13">KT-27</strain>
    </source>
</reference>
<dbReference type="InterPro" id="IPR000700">
    <property type="entry name" value="PAS-assoc_C"/>
</dbReference>
<evidence type="ECO:0000256" key="7">
    <source>
        <dbReference type="ARBA" id="ARBA00023224"/>
    </source>
</evidence>
<dbReference type="Pfam" id="PF00015">
    <property type="entry name" value="MCPsignal"/>
    <property type="match status" value="1"/>
</dbReference>
<evidence type="ECO:0000259" key="11">
    <source>
        <dbReference type="PROSITE" id="PS50113"/>
    </source>
</evidence>
<dbReference type="SUPFAM" id="SSF55785">
    <property type="entry name" value="PYP-like sensor domain (PAS domain)"/>
    <property type="match status" value="2"/>
</dbReference>
<dbReference type="Pfam" id="PF08447">
    <property type="entry name" value="PAS_3"/>
    <property type="match status" value="2"/>
</dbReference>
<keyword evidence="4" id="KW-0812">Transmembrane</keyword>
<dbReference type="AlphaFoldDB" id="A0A2S3WCJ8"/>
<dbReference type="SUPFAM" id="SSF58104">
    <property type="entry name" value="Methyl-accepting chemotaxis protein (MCP) signaling domain"/>
    <property type="match status" value="1"/>
</dbReference>
<evidence type="ECO:0000256" key="3">
    <source>
        <dbReference type="ARBA" id="ARBA00022481"/>
    </source>
</evidence>
<dbReference type="Gene3D" id="1.10.287.950">
    <property type="entry name" value="Methyl-accepting chemotaxis protein"/>
    <property type="match status" value="1"/>
</dbReference>
<dbReference type="SMART" id="SM00283">
    <property type="entry name" value="MA"/>
    <property type="match status" value="1"/>
</dbReference>
<evidence type="ECO:0000256" key="6">
    <source>
        <dbReference type="ARBA" id="ARBA00023136"/>
    </source>
</evidence>
<dbReference type="InterPro" id="IPR001610">
    <property type="entry name" value="PAC"/>
</dbReference>
<dbReference type="PROSITE" id="PS50113">
    <property type="entry name" value="PAC"/>
    <property type="match status" value="1"/>
</dbReference>
<accession>A0A2S3WCJ8</accession>
<proteinExistence type="predicted"/>
<keyword evidence="3" id="KW-0488">Methylation</keyword>
<evidence type="ECO:0000313" key="12">
    <source>
        <dbReference type="EMBL" id="POF88653.1"/>
    </source>
</evidence>
<dbReference type="Gene3D" id="3.30.450.20">
    <property type="entry name" value="PAS domain"/>
    <property type="match status" value="2"/>
</dbReference>
<evidence type="ECO:0000256" key="9">
    <source>
        <dbReference type="SAM" id="Coils"/>
    </source>
</evidence>
<dbReference type="InterPro" id="IPR004089">
    <property type="entry name" value="MCPsignal_dom"/>
</dbReference>
<feature type="domain" description="PAC" evidence="11">
    <location>
        <begin position="212"/>
        <end position="266"/>
    </location>
</feature>
<feature type="domain" description="Methyl-accepting transducer" evidence="10">
    <location>
        <begin position="238"/>
        <end position="442"/>
    </location>
</feature>
<reference evidence="12 13" key="1">
    <citation type="submission" date="2016-08" db="EMBL/GenBank/DDBJ databases">
        <authorList>
            <person name="Seilhamer J.J."/>
        </authorList>
    </citation>
    <scope>NUCLEOTIDE SEQUENCE [LARGE SCALE GENOMIC DNA]</scope>
    <source>
        <strain evidence="12 13">KT-27</strain>
    </source>
</reference>
<dbReference type="InterPro" id="IPR035965">
    <property type="entry name" value="PAS-like_dom_sf"/>
</dbReference>
<dbReference type="GO" id="GO:0006935">
    <property type="term" value="P:chemotaxis"/>
    <property type="evidence" value="ECO:0007669"/>
    <property type="project" value="UniProtKB-ARBA"/>
</dbReference>
<dbReference type="NCBIfam" id="TIGR00229">
    <property type="entry name" value="sensory_box"/>
    <property type="match status" value="2"/>
</dbReference>
<dbReference type="InterPro" id="IPR013655">
    <property type="entry name" value="PAS_fold_3"/>
</dbReference>
<dbReference type="EMBL" id="MIND01000018">
    <property type="protein sequence ID" value="POF88653.1"/>
    <property type="molecule type" value="Genomic_DNA"/>
</dbReference>
<dbReference type="Proteomes" id="UP000237194">
    <property type="component" value="Unassembled WGS sequence"/>
</dbReference>
<keyword evidence="5" id="KW-1133">Transmembrane helix</keyword>
<keyword evidence="6" id="KW-0472">Membrane</keyword>
<evidence type="ECO:0000256" key="4">
    <source>
        <dbReference type="ARBA" id="ARBA00022692"/>
    </source>
</evidence>
<evidence type="ECO:0000256" key="8">
    <source>
        <dbReference type="PROSITE-ProRule" id="PRU00284"/>
    </source>
</evidence>
<dbReference type="PROSITE" id="PS50111">
    <property type="entry name" value="CHEMOTAXIS_TRANSDUC_2"/>
    <property type="match status" value="1"/>
</dbReference>
<keyword evidence="9" id="KW-0175">Coiled coil</keyword>
<evidence type="ECO:0000256" key="5">
    <source>
        <dbReference type="ARBA" id="ARBA00022989"/>
    </source>
</evidence>
<sequence>MFNSKLKNQLQRLQDEIDALQRAQAARTDEMLEITVDRNLLITAVNRNFARWVGREQSQLLGQSLASIAPSYVKELPCFKDFQQAMSTGTGASDEYRYITADGRMVWMRAAWCPVKSAAGAVTHMSAYGTEVTASIDKARENDEFIKALYRSTAVIEFELDGTIVAANDNFLRTVNYSLAEIVGKHHRIFCDPNYVNSPAYQQLWRSLNEGQFVAERFLRFDKSGRELWLEASYNPVRDTRGQLYKIVKFAIDISEQVKHEQEVSAAAGVAYDVSRKTDDSARRGAVAVKDTVETMNRIVSQVSTASAGVEALGQQSQLITSIVSTIGGIAQQTNLLALNAAIEAARAGEQGRGFAVVADEVRKLAGRTSAATQEIVEVVQKNNALVEAAVVSMGESTHQAEIGLALASQAGHVITEIQTGAQEVVTAVGRFSSQIAGQSHP</sequence>
<dbReference type="SMART" id="SM00091">
    <property type="entry name" value="PAS"/>
    <property type="match status" value="2"/>
</dbReference>
<dbReference type="InterPro" id="IPR000014">
    <property type="entry name" value="PAS"/>
</dbReference>
<comment type="subcellular location">
    <subcellularLocation>
        <location evidence="1">Cell membrane</location>
    </subcellularLocation>
</comment>
<name>A0A2S3WCJ8_PSEPU</name>